<evidence type="ECO:0000256" key="1">
    <source>
        <dbReference type="ARBA" id="ARBA00005558"/>
    </source>
</evidence>
<evidence type="ECO:0000259" key="3">
    <source>
        <dbReference type="Pfam" id="PF04717"/>
    </source>
</evidence>
<protein>
    <submittedName>
        <fullName evidence="6">Type VI secretion system tip protein VgrG</fullName>
    </submittedName>
</protein>
<dbReference type="EMBL" id="JAFMOW010000064">
    <property type="protein sequence ID" value="MBU9856419.1"/>
    <property type="molecule type" value="Genomic_DNA"/>
</dbReference>
<dbReference type="Pfam" id="PF10106">
    <property type="entry name" value="DUF2345"/>
    <property type="match status" value="1"/>
</dbReference>
<dbReference type="InterPro" id="IPR006531">
    <property type="entry name" value="Gp5/Vgr_OB"/>
</dbReference>
<organism evidence="6 7">
    <name type="scientific">Rahnella bonaserana</name>
    <dbReference type="NCBI Taxonomy" id="2816248"/>
    <lineage>
        <taxon>Bacteria</taxon>
        <taxon>Pseudomonadati</taxon>
        <taxon>Pseudomonadota</taxon>
        <taxon>Gammaproteobacteria</taxon>
        <taxon>Enterobacterales</taxon>
        <taxon>Yersiniaceae</taxon>
        <taxon>Rahnella</taxon>
    </lineage>
</organism>
<gene>
    <name evidence="6" type="primary">vgrG</name>
    <name evidence="6" type="ORF">J1778_14165</name>
</gene>
<evidence type="ECO:0000256" key="2">
    <source>
        <dbReference type="SAM" id="MobiDB-lite"/>
    </source>
</evidence>
<feature type="domain" description="Gp5/Type VI secretion system Vgr protein OB-fold" evidence="3">
    <location>
        <begin position="400"/>
        <end position="466"/>
    </location>
</feature>
<name>A0ABS6LWK9_9GAMM</name>
<dbReference type="RefSeq" id="WP_217173705.1">
    <property type="nucleotide sequence ID" value="NZ_JAFMOW010000064.1"/>
</dbReference>
<sequence length="795" mass="87663">MSTSDVINRLLNQSRYRLDVLQSPAFLDVLRFEGEEQLSKPFEYIIHVTSTATDLTAEQLVLKPATFTMQAPVFDIAGVAEPVRAVHGVIQHFSRISTSADQTIYRLVLVPRVALLDHTAKCALYLNQSVQEVVEKVLRAHGLEGPDFEFQLSRSYPARELITQWRETDLAFIQRLLAEVGIYWHLEMDTRLEHDVIIFADSQQQYKFGVRLPLRNQAGMSDSGTESVWGLSTQHQVVTQQVSTRDYNYREALSPMNTTASAAGSDETTTGEVYQYAEPFLQSGSEDGVETGAFYARLRHERILNAQKTVIGHSSCPHLASGQVLEVDGTLPSVLNEGILLTGIKTYGSRKSRFTAQLTGQPYSETLCFRPVLPERPVIAGTLPARVESATKGDIYSWLDNQGRYRVKLDFDRDEQEQGYAYLWLRMAKPYAGDTYGWHAPLLDGTEVAIAFDSGDCDRPYIAYALHDSAHSDHVTDDNHTRNVLRTPSFNKLRMEDKRSEEHIKLATEFGKTQLNMGHLVDAERAQRGAGFEIRTDEHGVMRAGKGIFVSAEEQLKAQGKVLDMDPALGQIHQANNEMQALSDAATQATALASDIKKQLSFVDNRLTQLQSAAILASAPMGVALTSGEHLQLAARQNLMVNAGNNADVGVMKNLFIGAGEALSMFVHKQDATLIANQGQVTIQAQNNAMSLTARQTLTITSSDDEIIITTPKKLTLNGGGSYLTLEASKIEHGSSGDMTIKCTNYLVPMVGAVLGYHVSSFSKVNLSLNSTNDQSNPDEQNEQDSQNTGNPASE</sequence>
<feature type="region of interest" description="Disordered" evidence="2">
    <location>
        <begin position="769"/>
        <end position="795"/>
    </location>
</feature>
<dbReference type="InterPro" id="IPR018769">
    <property type="entry name" value="VgrG2_DUF2345"/>
</dbReference>
<feature type="domain" description="DUF2345" evidence="4">
    <location>
        <begin position="605"/>
        <end position="746"/>
    </location>
</feature>
<comment type="similarity">
    <text evidence="1">Belongs to the VgrG protein family.</text>
</comment>
<dbReference type="NCBIfam" id="TIGR03361">
    <property type="entry name" value="VI_Rhs_Vgr"/>
    <property type="match status" value="1"/>
</dbReference>
<dbReference type="Proteomes" id="UP000734343">
    <property type="component" value="Unassembled WGS sequence"/>
</dbReference>
<dbReference type="Pfam" id="PF05954">
    <property type="entry name" value="Phage_GPD"/>
    <property type="match status" value="1"/>
</dbReference>
<reference evidence="6 7" key="1">
    <citation type="submission" date="2021-03" db="EMBL/GenBank/DDBJ databases">
        <title>Five novel Rahnella species.</title>
        <authorList>
            <person name="Brady C."/>
            <person name="Asselin J."/>
            <person name="Beer S."/>
            <person name="Bruberg M.B."/>
            <person name="Crampton B."/>
            <person name="Venter S."/>
            <person name="Arnold D."/>
            <person name="Denman S."/>
        </authorList>
    </citation>
    <scope>NUCLEOTIDE SEQUENCE [LARGE SCALE GENOMIC DNA]</scope>
    <source>
        <strain evidence="6 7">H11b</strain>
    </source>
</reference>
<dbReference type="Pfam" id="PF13296">
    <property type="entry name" value="T6SS_Vgr"/>
    <property type="match status" value="1"/>
</dbReference>
<evidence type="ECO:0000313" key="6">
    <source>
        <dbReference type="EMBL" id="MBU9856419.1"/>
    </source>
</evidence>
<accession>A0ABS6LWK9</accession>
<keyword evidence="7" id="KW-1185">Reference proteome</keyword>
<feature type="domain" description="Putative type VI secretion system Rhs element associated Vgr" evidence="5">
    <location>
        <begin position="486"/>
        <end position="586"/>
    </location>
</feature>
<dbReference type="InterPro" id="IPR006533">
    <property type="entry name" value="T6SS_Vgr_RhsGE"/>
</dbReference>
<dbReference type="InterPro" id="IPR028244">
    <property type="entry name" value="T6SS_Rhs_Vgr_dom"/>
</dbReference>
<evidence type="ECO:0000259" key="4">
    <source>
        <dbReference type="Pfam" id="PF10106"/>
    </source>
</evidence>
<evidence type="ECO:0000259" key="5">
    <source>
        <dbReference type="Pfam" id="PF13296"/>
    </source>
</evidence>
<proteinExistence type="inferred from homology"/>
<evidence type="ECO:0000313" key="7">
    <source>
        <dbReference type="Proteomes" id="UP000734343"/>
    </source>
</evidence>
<dbReference type="Pfam" id="PF04717">
    <property type="entry name" value="Phage_base_V"/>
    <property type="match status" value="1"/>
</dbReference>
<comment type="caution">
    <text evidence="6">The sequence shown here is derived from an EMBL/GenBank/DDBJ whole genome shotgun (WGS) entry which is preliminary data.</text>
</comment>
<dbReference type="InterPro" id="IPR017847">
    <property type="entry name" value="T6SS_RhsGE_Vgr_subset"/>
</dbReference>
<dbReference type="NCBIfam" id="TIGR01646">
    <property type="entry name" value="vgr_GE"/>
    <property type="match status" value="1"/>
</dbReference>